<reference evidence="9" key="2">
    <citation type="submission" date="2023-05" db="EMBL/GenBank/DDBJ databases">
        <authorList>
            <person name="Schelkunov M.I."/>
        </authorList>
    </citation>
    <scope>NUCLEOTIDE SEQUENCE</scope>
    <source>
        <strain evidence="9">Hsosn_3</strain>
        <tissue evidence="9">Leaf</tissue>
    </source>
</reference>
<dbReference type="InterPro" id="IPR006458">
    <property type="entry name" value="Ovate_C"/>
</dbReference>
<evidence type="ECO:0000313" key="9">
    <source>
        <dbReference type="EMBL" id="KAK1363587.1"/>
    </source>
</evidence>
<evidence type="ECO:0000256" key="4">
    <source>
        <dbReference type="ARBA" id="ARBA00023163"/>
    </source>
</evidence>
<dbReference type="Pfam" id="PF04844">
    <property type="entry name" value="Ovate"/>
    <property type="match status" value="1"/>
</dbReference>
<proteinExistence type="predicted"/>
<gene>
    <name evidence="9" type="ORF">POM88_039148</name>
</gene>
<feature type="region of interest" description="Disordered" evidence="7">
    <location>
        <begin position="81"/>
        <end position="206"/>
    </location>
</feature>
<keyword evidence="4 6" id="KW-0804">Transcription</keyword>
<evidence type="ECO:0000256" key="1">
    <source>
        <dbReference type="ARBA" id="ARBA00004123"/>
    </source>
</evidence>
<dbReference type="PANTHER" id="PTHR33057">
    <property type="entry name" value="TRANSCRIPTION REPRESSOR OFP7-RELATED"/>
    <property type="match status" value="1"/>
</dbReference>
<dbReference type="PANTHER" id="PTHR33057:SF90">
    <property type="entry name" value="TRANSCRIPTION REPRESSOR OFP7"/>
    <property type="match status" value="1"/>
</dbReference>
<evidence type="ECO:0000313" key="10">
    <source>
        <dbReference type="Proteomes" id="UP001237642"/>
    </source>
</evidence>
<comment type="function">
    <text evidence="6">Transcriptional repressor that regulates multiple aspects of plant growth and development.</text>
</comment>
<dbReference type="NCBIfam" id="TIGR01568">
    <property type="entry name" value="A_thal_3678"/>
    <property type="match status" value="1"/>
</dbReference>
<dbReference type="Proteomes" id="UP001237642">
    <property type="component" value="Unassembled WGS sequence"/>
</dbReference>
<comment type="subcellular location">
    <subcellularLocation>
        <location evidence="1 6">Nucleus</location>
    </subcellularLocation>
</comment>
<evidence type="ECO:0000256" key="6">
    <source>
        <dbReference type="RuleBase" id="RU367028"/>
    </source>
</evidence>
<dbReference type="GO" id="GO:0005634">
    <property type="term" value="C:nucleus"/>
    <property type="evidence" value="ECO:0007669"/>
    <property type="project" value="UniProtKB-SubCell"/>
</dbReference>
<evidence type="ECO:0000256" key="2">
    <source>
        <dbReference type="ARBA" id="ARBA00022491"/>
    </source>
</evidence>
<feature type="compositionally biased region" description="Basic residues" evidence="7">
    <location>
        <begin position="192"/>
        <end position="201"/>
    </location>
</feature>
<organism evidence="9 10">
    <name type="scientific">Heracleum sosnowskyi</name>
    <dbReference type="NCBI Taxonomy" id="360622"/>
    <lineage>
        <taxon>Eukaryota</taxon>
        <taxon>Viridiplantae</taxon>
        <taxon>Streptophyta</taxon>
        <taxon>Embryophyta</taxon>
        <taxon>Tracheophyta</taxon>
        <taxon>Spermatophyta</taxon>
        <taxon>Magnoliopsida</taxon>
        <taxon>eudicotyledons</taxon>
        <taxon>Gunneridae</taxon>
        <taxon>Pentapetalae</taxon>
        <taxon>asterids</taxon>
        <taxon>campanulids</taxon>
        <taxon>Apiales</taxon>
        <taxon>Apiaceae</taxon>
        <taxon>Apioideae</taxon>
        <taxon>apioid superclade</taxon>
        <taxon>Tordylieae</taxon>
        <taxon>Tordyliinae</taxon>
        <taxon>Heracleum</taxon>
    </lineage>
</organism>
<evidence type="ECO:0000256" key="7">
    <source>
        <dbReference type="SAM" id="MobiDB-lite"/>
    </source>
</evidence>
<accession>A0AAD8M8N7</accession>
<dbReference type="AlphaFoldDB" id="A0AAD8M8N7"/>
<comment type="caution">
    <text evidence="9">The sequence shown here is derived from an EMBL/GenBank/DDBJ whole genome shotgun (WGS) entry which is preliminary data.</text>
</comment>
<feature type="compositionally biased region" description="Low complexity" evidence="7">
    <location>
        <begin position="161"/>
        <end position="178"/>
    </location>
</feature>
<dbReference type="PROSITE" id="PS51754">
    <property type="entry name" value="OVATE"/>
    <property type="match status" value="1"/>
</dbReference>
<dbReference type="EMBL" id="JAUIZM010000009">
    <property type="protein sequence ID" value="KAK1363587.1"/>
    <property type="molecule type" value="Genomic_DNA"/>
</dbReference>
<evidence type="ECO:0000256" key="5">
    <source>
        <dbReference type="ARBA" id="ARBA00023242"/>
    </source>
</evidence>
<sequence>MAKHFRLRITRVFRTKHSPPTSTTTPQPPKRRRISSFKRRLSSAFLCRCSSKFNNYSDDETTAKPLDFHWQNDLQEWNVVPQNDDESPRQKIYNSSVSGGDSDDTDILAPTLLPPPPTHKKRRRRKKKTTLKHNNRISTSSAETETLVSSSRSFSPEETETLVSSSSRSFSTDDSSTEYNPQLKTIREKPAARHKKPKKKKNLEAMTSSSRCSVTLSSESESPARLSVFRKLIPCAVEGKVKESFAVVKKSVDPYEDFKKSMSDMIFEKEMFEEKELEQLLQCFLSLNSRQHHGVIVQAFAEIWNSMFSVNSATAVSN</sequence>
<dbReference type="GO" id="GO:0045892">
    <property type="term" value="P:negative regulation of DNA-templated transcription"/>
    <property type="evidence" value="ECO:0007669"/>
    <property type="project" value="UniProtKB-UniRule"/>
</dbReference>
<dbReference type="InterPro" id="IPR038933">
    <property type="entry name" value="Ovate"/>
</dbReference>
<evidence type="ECO:0000256" key="3">
    <source>
        <dbReference type="ARBA" id="ARBA00023015"/>
    </source>
</evidence>
<keyword evidence="3 6" id="KW-0805">Transcription regulation</keyword>
<keyword evidence="2 6" id="KW-0678">Repressor</keyword>
<keyword evidence="10" id="KW-1185">Reference proteome</keyword>
<name>A0AAD8M8N7_9APIA</name>
<protein>
    <recommendedName>
        <fullName evidence="6">Transcription repressor</fullName>
    </recommendedName>
    <alternativeName>
        <fullName evidence="6">Ovate family protein</fullName>
    </alternativeName>
</protein>
<feature type="region of interest" description="Disordered" evidence="7">
    <location>
        <begin position="14"/>
        <end position="34"/>
    </location>
</feature>
<feature type="compositionally biased region" description="Basic residues" evidence="7">
    <location>
        <begin position="118"/>
        <end position="135"/>
    </location>
</feature>
<evidence type="ECO:0000259" key="8">
    <source>
        <dbReference type="PROSITE" id="PS51754"/>
    </source>
</evidence>
<reference evidence="9" key="1">
    <citation type="submission" date="2023-02" db="EMBL/GenBank/DDBJ databases">
        <title>Genome of toxic invasive species Heracleum sosnowskyi carries increased number of genes despite the absence of recent whole-genome duplications.</title>
        <authorList>
            <person name="Schelkunov M."/>
            <person name="Shtratnikova V."/>
            <person name="Makarenko M."/>
            <person name="Klepikova A."/>
            <person name="Omelchenko D."/>
            <person name="Novikova G."/>
            <person name="Obukhova E."/>
            <person name="Bogdanov V."/>
            <person name="Penin A."/>
            <person name="Logacheva M."/>
        </authorList>
    </citation>
    <scope>NUCLEOTIDE SEQUENCE</scope>
    <source>
        <strain evidence="9">Hsosn_3</strain>
        <tissue evidence="9">Leaf</tissue>
    </source>
</reference>
<feature type="domain" description="OVATE" evidence="8">
    <location>
        <begin position="247"/>
        <end position="306"/>
    </location>
</feature>
<keyword evidence="5 6" id="KW-0539">Nucleus</keyword>
<feature type="compositionally biased region" description="Polar residues" evidence="7">
    <location>
        <begin position="136"/>
        <end position="154"/>
    </location>
</feature>